<dbReference type="Proteomes" id="UP000886750">
    <property type="component" value="Unassembled WGS sequence"/>
</dbReference>
<evidence type="ECO:0000313" key="3">
    <source>
        <dbReference type="Proteomes" id="UP000886750"/>
    </source>
</evidence>
<dbReference type="Gene3D" id="1.10.260.40">
    <property type="entry name" value="lambda repressor-like DNA-binding domains"/>
    <property type="match status" value="1"/>
</dbReference>
<proteinExistence type="predicted"/>
<dbReference type="CDD" id="cd00093">
    <property type="entry name" value="HTH_XRE"/>
    <property type="match status" value="1"/>
</dbReference>
<evidence type="ECO:0000313" key="2">
    <source>
        <dbReference type="EMBL" id="HIY97410.1"/>
    </source>
</evidence>
<dbReference type="Pfam" id="PF01381">
    <property type="entry name" value="HTH_3"/>
    <property type="match status" value="1"/>
</dbReference>
<evidence type="ECO:0000259" key="1">
    <source>
        <dbReference type="PROSITE" id="PS50943"/>
    </source>
</evidence>
<accession>A0A9D2CSQ2</accession>
<name>A0A9D2CSQ2_9FIRM</name>
<comment type="caution">
    <text evidence="2">The sequence shown here is derived from an EMBL/GenBank/DDBJ whole genome shotgun (WGS) entry which is preliminary data.</text>
</comment>
<dbReference type="PROSITE" id="PS50943">
    <property type="entry name" value="HTH_CROC1"/>
    <property type="match status" value="1"/>
</dbReference>
<dbReference type="InterPro" id="IPR010982">
    <property type="entry name" value="Lambda_DNA-bd_dom_sf"/>
</dbReference>
<dbReference type="SMART" id="SM00530">
    <property type="entry name" value="HTH_XRE"/>
    <property type="match status" value="1"/>
</dbReference>
<dbReference type="GO" id="GO:0003677">
    <property type="term" value="F:DNA binding"/>
    <property type="evidence" value="ECO:0007669"/>
    <property type="project" value="InterPro"/>
</dbReference>
<dbReference type="EMBL" id="DXCQ01000064">
    <property type="protein sequence ID" value="HIY97410.1"/>
    <property type="molecule type" value="Genomic_DNA"/>
</dbReference>
<gene>
    <name evidence="2" type="ORF">H9729_06960</name>
</gene>
<sequence>MYTKKFAENLQYLIRDRSVSSVAKEIGIPQQTLWRYLHCQREIGLENLCKLADYFDVELDYLAGRKEF</sequence>
<protein>
    <submittedName>
        <fullName evidence="2">Helix-turn-helix domain-containing protein</fullName>
    </submittedName>
</protein>
<dbReference type="InterPro" id="IPR001387">
    <property type="entry name" value="Cro/C1-type_HTH"/>
</dbReference>
<dbReference type="AlphaFoldDB" id="A0A9D2CSQ2"/>
<dbReference type="SUPFAM" id="SSF47413">
    <property type="entry name" value="lambda repressor-like DNA-binding domains"/>
    <property type="match status" value="1"/>
</dbReference>
<reference evidence="2" key="1">
    <citation type="journal article" date="2021" name="PeerJ">
        <title>Extensive microbial diversity within the chicken gut microbiome revealed by metagenomics and culture.</title>
        <authorList>
            <person name="Gilroy R."/>
            <person name="Ravi A."/>
            <person name="Getino M."/>
            <person name="Pursley I."/>
            <person name="Horton D.L."/>
            <person name="Alikhan N.F."/>
            <person name="Baker D."/>
            <person name="Gharbi K."/>
            <person name="Hall N."/>
            <person name="Watson M."/>
            <person name="Adriaenssens E.M."/>
            <person name="Foster-Nyarko E."/>
            <person name="Jarju S."/>
            <person name="Secka A."/>
            <person name="Antonio M."/>
            <person name="Oren A."/>
            <person name="Chaudhuri R.R."/>
            <person name="La Ragione R."/>
            <person name="Hildebrand F."/>
            <person name="Pallen M.J."/>
        </authorList>
    </citation>
    <scope>NUCLEOTIDE SEQUENCE</scope>
    <source>
        <strain evidence="2">1345</strain>
    </source>
</reference>
<reference evidence="2" key="2">
    <citation type="submission" date="2021-04" db="EMBL/GenBank/DDBJ databases">
        <authorList>
            <person name="Gilroy R."/>
        </authorList>
    </citation>
    <scope>NUCLEOTIDE SEQUENCE</scope>
    <source>
        <strain evidence="2">1345</strain>
    </source>
</reference>
<organism evidence="2 3">
    <name type="scientific">Candidatus Borkfalkia excrementigallinarum</name>
    <dbReference type="NCBI Taxonomy" id="2838506"/>
    <lineage>
        <taxon>Bacteria</taxon>
        <taxon>Bacillati</taxon>
        <taxon>Bacillota</taxon>
        <taxon>Clostridia</taxon>
        <taxon>Christensenellales</taxon>
        <taxon>Christensenellaceae</taxon>
        <taxon>Candidatus Borkfalkia</taxon>
    </lineage>
</organism>
<feature type="domain" description="HTH cro/C1-type" evidence="1">
    <location>
        <begin position="22"/>
        <end position="62"/>
    </location>
</feature>